<dbReference type="Pfam" id="PF00481">
    <property type="entry name" value="PP2C"/>
    <property type="match status" value="1"/>
</dbReference>
<dbReference type="PANTHER" id="PTHR13832">
    <property type="entry name" value="PROTEIN PHOSPHATASE 2C"/>
    <property type="match status" value="1"/>
</dbReference>
<evidence type="ECO:0000256" key="4">
    <source>
        <dbReference type="ARBA" id="ARBA00022723"/>
    </source>
</evidence>
<evidence type="ECO:0000259" key="9">
    <source>
        <dbReference type="PROSITE" id="PS51746"/>
    </source>
</evidence>
<dbReference type="GO" id="GO:0004722">
    <property type="term" value="F:protein serine/threonine phosphatase activity"/>
    <property type="evidence" value="ECO:0007669"/>
    <property type="project" value="UniProtKB-EC"/>
</dbReference>
<keyword evidence="4" id="KW-0479">Metal-binding</keyword>
<dbReference type="EMBL" id="KI545988">
    <property type="protein sequence ID" value="EST48386.1"/>
    <property type="molecule type" value="Genomic_DNA"/>
</dbReference>
<reference evidence="10" key="1">
    <citation type="journal article" date="2014" name="PLoS Genet.">
        <title>The Genome of Spironucleus salmonicida Highlights a Fish Pathogen Adapted to Fluctuating Environments.</title>
        <authorList>
            <person name="Xu F."/>
            <person name="Jerlstrom-Hultqvist J."/>
            <person name="Einarsson E."/>
            <person name="Astvaldsson A."/>
            <person name="Svard S.G."/>
            <person name="Andersson J.O."/>
        </authorList>
    </citation>
    <scope>NUCLEOTIDE SEQUENCE</scope>
</reference>
<gene>
    <name evidence="10" type="ORF">SS50377_11442</name>
</gene>
<evidence type="ECO:0000313" key="10">
    <source>
        <dbReference type="EMBL" id="EST48386.1"/>
    </source>
</evidence>
<evidence type="ECO:0000256" key="2">
    <source>
        <dbReference type="ARBA" id="ARBA00006702"/>
    </source>
</evidence>
<dbReference type="CDD" id="cd00143">
    <property type="entry name" value="PP2Cc"/>
    <property type="match status" value="1"/>
</dbReference>
<accession>V6LXD9</accession>
<dbReference type="VEuPathDB" id="GiardiaDB:SS50377_23952"/>
<evidence type="ECO:0000256" key="7">
    <source>
        <dbReference type="ARBA" id="ARBA00022912"/>
    </source>
</evidence>
<dbReference type="AlphaFoldDB" id="V6LXD9"/>
<name>V6LXD9_9EUKA</name>
<evidence type="ECO:0000256" key="5">
    <source>
        <dbReference type="ARBA" id="ARBA00022801"/>
    </source>
</evidence>
<comment type="similarity">
    <text evidence="2">Belongs to the PP2C family.</text>
</comment>
<evidence type="ECO:0000256" key="8">
    <source>
        <dbReference type="ARBA" id="ARBA00023211"/>
    </source>
</evidence>
<dbReference type="EC" id="3.1.3.16" evidence="3"/>
<protein>
    <recommendedName>
        <fullName evidence="3">protein-serine/threonine phosphatase</fullName>
        <ecNumber evidence="3">3.1.3.16</ecNumber>
    </recommendedName>
</protein>
<keyword evidence="7" id="KW-0904">Protein phosphatase</keyword>
<dbReference type="InterPro" id="IPR036457">
    <property type="entry name" value="PPM-type-like_dom_sf"/>
</dbReference>
<feature type="domain" description="PPM-type phosphatase" evidence="9">
    <location>
        <begin position="270"/>
        <end position="546"/>
    </location>
</feature>
<keyword evidence="6" id="KW-0460">Magnesium</keyword>
<evidence type="ECO:0000256" key="6">
    <source>
        <dbReference type="ARBA" id="ARBA00022842"/>
    </source>
</evidence>
<dbReference type="PROSITE" id="PS51746">
    <property type="entry name" value="PPM_2"/>
    <property type="match status" value="1"/>
</dbReference>
<keyword evidence="5" id="KW-0378">Hydrolase</keyword>
<dbReference type="InterPro" id="IPR015655">
    <property type="entry name" value="PP2C"/>
</dbReference>
<dbReference type="Gene3D" id="3.60.40.10">
    <property type="entry name" value="PPM-type phosphatase domain"/>
    <property type="match status" value="1"/>
</dbReference>
<comment type="cofactor">
    <cofactor evidence="1">
        <name>Mn(2+)</name>
        <dbReference type="ChEBI" id="CHEBI:29035"/>
    </cofactor>
</comment>
<evidence type="ECO:0000256" key="1">
    <source>
        <dbReference type="ARBA" id="ARBA00001936"/>
    </source>
</evidence>
<dbReference type="SUPFAM" id="SSF81606">
    <property type="entry name" value="PP2C-like"/>
    <property type="match status" value="1"/>
</dbReference>
<sequence>MKEAARASWGSENTATCTQVKTSMENLSYWDTMTKKQSEQLAICIPARTAARHTSTDSRWSACRAALISGSSAKLRRAVTEKNLKQKGNSELASPVSSRYILSARGYTQAVAMTMKTVRTNMEYVRCVEAAWSCCSCRYRQMQKQVVAVKASERTLKIATMKQCTKQMLAASSGVRQQDSVKQFMTETVTRDEDRHELRNEVVQDHLVQRVGDQHLRRVEGPQRRLHRVLGLGHFQSILYYCIWYNIVVSGKTREPYMQHIIAGAPKMYYTGAFSQQFGKGQDRFLVHTSPYRGYQLLAIFDGHGETADAANFLQRNFAAFAEASDFTDPAALQQFHLRVLELDAQFNRQFKTRSGATLCAVFLSEHATLAFNLGDSAAICASRTSRQPAPLSTPHSIEQPQELARIRLNGGTVENGRFFPETTQDSWSFMVTRSFGNGFAKGRSLTASGDFFTSRPDYVPCKRGGKIQQFTGDFEWVLCFSDGLEVLKNSDICHFVNEQLGKYALTRNNEFANPNIICQKLVHKCYDRCRHLSYIDDISCCLAIKRSVLDIQKPVQVQHIRAPQTRQSFQRKLQPLDFCVYFDSFQLNLRQNYNKYLKMNKTIDLMYGRGQGDFKDFYCCLNDHQKVDISADFIKKEDLVLTALKMK</sequence>
<proteinExistence type="inferred from homology"/>
<dbReference type="SMART" id="SM00332">
    <property type="entry name" value="PP2Cc"/>
    <property type="match status" value="1"/>
</dbReference>
<dbReference type="GO" id="GO:0046872">
    <property type="term" value="F:metal ion binding"/>
    <property type="evidence" value="ECO:0007669"/>
    <property type="project" value="UniProtKB-KW"/>
</dbReference>
<evidence type="ECO:0000256" key="3">
    <source>
        <dbReference type="ARBA" id="ARBA00013081"/>
    </source>
</evidence>
<dbReference type="PANTHER" id="PTHR13832:SF803">
    <property type="entry name" value="PROTEIN PHOSPHATASE 1G"/>
    <property type="match status" value="1"/>
</dbReference>
<dbReference type="InterPro" id="IPR001932">
    <property type="entry name" value="PPM-type_phosphatase-like_dom"/>
</dbReference>
<organism evidence="10">
    <name type="scientific">Spironucleus salmonicida</name>
    <dbReference type="NCBI Taxonomy" id="348837"/>
    <lineage>
        <taxon>Eukaryota</taxon>
        <taxon>Metamonada</taxon>
        <taxon>Diplomonadida</taxon>
        <taxon>Hexamitidae</taxon>
        <taxon>Hexamitinae</taxon>
        <taxon>Spironucleus</taxon>
    </lineage>
</organism>
<keyword evidence="8" id="KW-0464">Manganese</keyword>